<accession>A0A0K0X070</accession>
<evidence type="ECO:0000256" key="3">
    <source>
        <dbReference type="PIRSR" id="PIRSR006241-50"/>
    </source>
</evidence>
<protein>
    <recommendedName>
        <fullName evidence="4">Xylose isomerase-like TIM barrel domain-containing protein</fullName>
    </recommendedName>
</protein>
<dbReference type="RefSeq" id="WP_049743084.1">
    <property type="nucleotide sequence ID" value="NZ_CP012150.1"/>
</dbReference>
<dbReference type="STRING" id="134601.AFA91_00970"/>
<dbReference type="InterPro" id="IPR050417">
    <property type="entry name" value="Sugar_Epim/Isomerase"/>
</dbReference>
<dbReference type="PATRIC" id="fig|134601.6.peg.205"/>
<dbReference type="Gene3D" id="3.20.20.150">
    <property type="entry name" value="Divalent-metal-dependent TIM barrel enzymes"/>
    <property type="match status" value="1"/>
</dbReference>
<dbReference type="PANTHER" id="PTHR43489">
    <property type="entry name" value="ISOMERASE"/>
    <property type="match status" value="1"/>
</dbReference>
<dbReference type="SUPFAM" id="SSF51658">
    <property type="entry name" value="Xylose isomerase-like"/>
    <property type="match status" value="1"/>
</dbReference>
<dbReference type="PIRSF" id="PIRSF006241">
    <property type="entry name" value="HyI"/>
    <property type="match status" value="1"/>
</dbReference>
<dbReference type="Pfam" id="PF01261">
    <property type="entry name" value="AP_endonuc_2"/>
    <property type="match status" value="1"/>
</dbReference>
<reference evidence="5 6" key="1">
    <citation type="submission" date="2015-07" db="EMBL/GenBank/DDBJ databases">
        <title>Complete genome sequence of Mycobacterium goodii X7B, a facultative thermophilic biodesulfurizing bacterium.</title>
        <authorList>
            <person name="Yu B."/>
            <person name="Li F."/>
            <person name="Xu P."/>
        </authorList>
    </citation>
    <scope>NUCLEOTIDE SEQUENCE [LARGE SCALE GENOMIC DNA]</scope>
    <source>
        <strain evidence="5 6">X7B</strain>
    </source>
</reference>
<feature type="active site" description="Proton donor/acceptor" evidence="3">
    <location>
        <position position="152"/>
    </location>
</feature>
<gene>
    <name evidence="5" type="ORF">AFA91_00970</name>
</gene>
<dbReference type="KEGG" id="mgo:AFA91_00970"/>
<dbReference type="OrthoDB" id="9786584at2"/>
<keyword evidence="1 2" id="KW-0413">Isomerase</keyword>
<dbReference type="InterPro" id="IPR013022">
    <property type="entry name" value="Xyl_isomerase-like_TIM-brl"/>
</dbReference>
<dbReference type="InterPro" id="IPR036237">
    <property type="entry name" value="Xyl_isomerase-like_sf"/>
</dbReference>
<dbReference type="InterPro" id="IPR026040">
    <property type="entry name" value="HyI-like"/>
</dbReference>
<feature type="domain" description="Xylose isomerase-like TIM barrel" evidence="4">
    <location>
        <begin position="25"/>
        <end position="254"/>
    </location>
</feature>
<evidence type="ECO:0000313" key="5">
    <source>
        <dbReference type="EMBL" id="AKS30683.1"/>
    </source>
</evidence>
<proteinExistence type="inferred from homology"/>
<dbReference type="GO" id="GO:0008903">
    <property type="term" value="F:hydroxypyruvate isomerase activity"/>
    <property type="evidence" value="ECO:0007669"/>
    <property type="project" value="TreeGrafter"/>
</dbReference>
<evidence type="ECO:0000259" key="4">
    <source>
        <dbReference type="Pfam" id="PF01261"/>
    </source>
</evidence>
<dbReference type="EMBL" id="CP012150">
    <property type="protein sequence ID" value="AKS30683.1"/>
    <property type="molecule type" value="Genomic_DNA"/>
</dbReference>
<name>A0A0K0X070_MYCGD</name>
<sequence length="257" mass="27487">MQPRRSFVANCSILYPAVALLEQPAAAAADGYRQLEFWWPFDTSTPDEAAVSGFVDAVGNSGTRVFAMNFTLGGTESGGRGIVSHPDRVEEFAAHLEAVAGIVTRLGIRRCNVPFGVYLPQYTAEEQLATAIGNLGATSDRLRRVSAVPMLEPLSGVENYPVVTAAQAAQVISRVEQAVGRPGAVGLLADLYHLAANGEDIETVLRTHAERIAHVQIADFPGRHAPGSGTLDIDGYLRLLDELGYRGEVALEYIPVS</sequence>
<dbReference type="Proteomes" id="UP000062255">
    <property type="component" value="Chromosome"/>
</dbReference>
<comment type="similarity">
    <text evidence="2">Belongs to the hyi family.</text>
</comment>
<dbReference type="PANTHER" id="PTHR43489:SF6">
    <property type="entry name" value="HYDROXYPYRUVATE ISOMERASE-RELATED"/>
    <property type="match status" value="1"/>
</dbReference>
<evidence type="ECO:0000256" key="1">
    <source>
        <dbReference type="ARBA" id="ARBA00023235"/>
    </source>
</evidence>
<evidence type="ECO:0000256" key="2">
    <source>
        <dbReference type="PIRNR" id="PIRNR006241"/>
    </source>
</evidence>
<dbReference type="AlphaFoldDB" id="A0A0K0X070"/>
<evidence type="ECO:0000313" key="6">
    <source>
        <dbReference type="Proteomes" id="UP000062255"/>
    </source>
</evidence>
<feature type="active site" description="Proton donor/acceptor" evidence="3">
    <location>
        <position position="252"/>
    </location>
</feature>
<dbReference type="GO" id="GO:0046487">
    <property type="term" value="P:glyoxylate metabolic process"/>
    <property type="evidence" value="ECO:0007669"/>
    <property type="project" value="TreeGrafter"/>
</dbReference>
<organism evidence="5 6">
    <name type="scientific">Mycolicibacterium goodii</name>
    <name type="common">Mycobacterium goodii</name>
    <dbReference type="NCBI Taxonomy" id="134601"/>
    <lineage>
        <taxon>Bacteria</taxon>
        <taxon>Bacillati</taxon>
        <taxon>Actinomycetota</taxon>
        <taxon>Actinomycetes</taxon>
        <taxon>Mycobacteriales</taxon>
        <taxon>Mycobacteriaceae</taxon>
        <taxon>Mycolicibacterium</taxon>
    </lineage>
</organism>